<dbReference type="CDD" id="cd01650">
    <property type="entry name" value="RT_nLTR_like"/>
    <property type="match status" value="1"/>
</dbReference>
<proteinExistence type="predicted"/>
<dbReference type="PANTHER" id="PTHR19446">
    <property type="entry name" value="REVERSE TRANSCRIPTASES"/>
    <property type="match status" value="1"/>
</dbReference>
<sequence>MPTALVNEQGRRTTVRKEMEEICQNYFNALFASTKSIPPLSIEQIERVPDVLGVEIEKAVRQMKRGKAVGPGETRAGKIREGGEILAEALSIRFTKYINTGRIPEQSKHARTALIPKKGDREDIRNYRPITLLSDLYKIFMGVMYARMERTLDENMPREQEGFRKRFSTTDHIFTIWQLAERCREYKLPLCFLFVDFEKAFDSVEHNAVLRAMTDQGVEAAYVRNRKQ</sequence>
<organism evidence="2 3">
    <name type="scientific">Ancylostoma ceylanicum</name>
    <dbReference type="NCBI Taxonomy" id="53326"/>
    <lineage>
        <taxon>Eukaryota</taxon>
        <taxon>Metazoa</taxon>
        <taxon>Ecdysozoa</taxon>
        <taxon>Nematoda</taxon>
        <taxon>Chromadorea</taxon>
        <taxon>Rhabditida</taxon>
        <taxon>Rhabditina</taxon>
        <taxon>Rhabditomorpha</taxon>
        <taxon>Strongyloidea</taxon>
        <taxon>Ancylostomatidae</taxon>
        <taxon>Ancylostomatinae</taxon>
        <taxon>Ancylostoma</taxon>
    </lineage>
</organism>
<evidence type="ECO:0000259" key="1">
    <source>
        <dbReference type="PROSITE" id="PS50878"/>
    </source>
</evidence>
<name>A0A016SET0_9BILA</name>
<protein>
    <recommendedName>
        <fullName evidence="1">Reverse transcriptase domain-containing protein</fullName>
    </recommendedName>
</protein>
<gene>
    <name evidence="2" type="primary">Acey_s0241.g3379</name>
    <name evidence="2" type="ORF">Y032_0241g3379</name>
</gene>
<dbReference type="Pfam" id="PF00078">
    <property type="entry name" value="RVT_1"/>
    <property type="match status" value="1"/>
</dbReference>
<accession>A0A016SET0</accession>
<dbReference type="InterPro" id="IPR000477">
    <property type="entry name" value="RT_dom"/>
</dbReference>
<dbReference type="AlphaFoldDB" id="A0A016SET0"/>
<dbReference type="PROSITE" id="PS50878">
    <property type="entry name" value="RT_POL"/>
    <property type="match status" value="1"/>
</dbReference>
<dbReference type="SUPFAM" id="SSF56672">
    <property type="entry name" value="DNA/RNA polymerases"/>
    <property type="match status" value="1"/>
</dbReference>
<dbReference type="Proteomes" id="UP000024635">
    <property type="component" value="Unassembled WGS sequence"/>
</dbReference>
<dbReference type="OrthoDB" id="410104at2759"/>
<evidence type="ECO:0000313" key="2">
    <source>
        <dbReference type="EMBL" id="EYB88809.1"/>
    </source>
</evidence>
<reference evidence="3" key="1">
    <citation type="journal article" date="2015" name="Nat. Genet.">
        <title>The genome and transcriptome of the zoonotic hookworm Ancylostoma ceylanicum identify infection-specific gene families.</title>
        <authorList>
            <person name="Schwarz E.M."/>
            <person name="Hu Y."/>
            <person name="Antoshechkin I."/>
            <person name="Miller M.M."/>
            <person name="Sternberg P.W."/>
            <person name="Aroian R.V."/>
        </authorList>
    </citation>
    <scope>NUCLEOTIDE SEQUENCE</scope>
    <source>
        <strain evidence="3">HY135</strain>
    </source>
</reference>
<keyword evidence="3" id="KW-1185">Reference proteome</keyword>
<dbReference type="EMBL" id="JARK01001577">
    <property type="protein sequence ID" value="EYB88809.1"/>
    <property type="molecule type" value="Genomic_DNA"/>
</dbReference>
<dbReference type="InterPro" id="IPR043502">
    <property type="entry name" value="DNA/RNA_pol_sf"/>
</dbReference>
<evidence type="ECO:0000313" key="3">
    <source>
        <dbReference type="Proteomes" id="UP000024635"/>
    </source>
</evidence>
<comment type="caution">
    <text evidence="2">The sequence shown here is derived from an EMBL/GenBank/DDBJ whole genome shotgun (WGS) entry which is preliminary data.</text>
</comment>
<feature type="domain" description="Reverse transcriptase" evidence="1">
    <location>
        <begin position="96"/>
        <end position="228"/>
    </location>
</feature>